<evidence type="ECO:0000256" key="1">
    <source>
        <dbReference type="SAM" id="MobiDB-lite"/>
    </source>
</evidence>
<accession>A0A8S5S6E0</accession>
<evidence type="ECO:0000313" key="3">
    <source>
        <dbReference type="EMBL" id="DAF46478.1"/>
    </source>
</evidence>
<feature type="region of interest" description="Disordered" evidence="1">
    <location>
        <begin position="1"/>
        <end position="20"/>
    </location>
</feature>
<keyword evidence="2" id="KW-1133">Transmembrane helix</keyword>
<sequence>MQALVQASPPPPQRRRGLATATPTITPVCCGFTVAVLSWVGQRQKGKTAVFSQQN</sequence>
<dbReference type="EMBL" id="BK032538">
    <property type="protein sequence ID" value="DAF46478.1"/>
    <property type="molecule type" value="Genomic_DNA"/>
</dbReference>
<name>A0A8S5S6E0_9CAUD</name>
<reference evidence="3" key="1">
    <citation type="journal article" date="2021" name="Proc. Natl. Acad. Sci. U.S.A.">
        <title>A Catalog of Tens of Thousands of Viruses from Human Metagenomes Reveals Hidden Associations with Chronic Diseases.</title>
        <authorList>
            <person name="Tisza M.J."/>
            <person name="Buck C.B."/>
        </authorList>
    </citation>
    <scope>NUCLEOTIDE SEQUENCE</scope>
    <source>
        <strain evidence="3">Ctdau33</strain>
    </source>
</reference>
<keyword evidence="2" id="KW-0472">Membrane</keyword>
<protein>
    <submittedName>
        <fullName evidence="3">Uncharacterized protein</fullName>
    </submittedName>
</protein>
<feature type="transmembrane region" description="Helical" evidence="2">
    <location>
        <begin position="20"/>
        <end position="40"/>
    </location>
</feature>
<organism evidence="3">
    <name type="scientific">Siphoviridae sp. ctdau33</name>
    <dbReference type="NCBI Taxonomy" id="2827902"/>
    <lineage>
        <taxon>Viruses</taxon>
        <taxon>Duplodnaviria</taxon>
        <taxon>Heunggongvirae</taxon>
        <taxon>Uroviricota</taxon>
        <taxon>Caudoviricetes</taxon>
    </lineage>
</organism>
<keyword evidence="2" id="KW-0812">Transmembrane</keyword>
<proteinExistence type="predicted"/>
<evidence type="ECO:0000256" key="2">
    <source>
        <dbReference type="SAM" id="Phobius"/>
    </source>
</evidence>